<dbReference type="AlphaFoldDB" id="A0A7L5C396"/>
<evidence type="ECO:0000313" key="1">
    <source>
        <dbReference type="EMBL" id="QIE56339.1"/>
    </source>
</evidence>
<proteinExistence type="predicted"/>
<accession>A0A7L5C396</accession>
<gene>
    <name evidence="1" type="ORF">G5B40_13215</name>
</gene>
<evidence type="ECO:0008006" key="3">
    <source>
        <dbReference type="Google" id="ProtNLM"/>
    </source>
</evidence>
<keyword evidence="2" id="KW-1185">Reference proteome</keyword>
<evidence type="ECO:0000313" key="2">
    <source>
        <dbReference type="Proteomes" id="UP000503336"/>
    </source>
</evidence>
<dbReference type="SUPFAM" id="SSF52540">
    <property type="entry name" value="P-loop containing nucleoside triphosphate hydrolases"/>
    <property type="match status" value="1"/>
</dbReference>
<dbReference type="Proteomes" id="UP000503336">
    <property type="component" value="Chromosome"/>
</dbReference>
<dbReference type="InterPro" id="IPR027417">
    <property type="entry name" value="P-loop_NTPase"/>
</dbReference>
<reference evidence="1 2" key="1">
    <citation type="submission" date="2020-02" db="EMBL/GenBank/DDBJ databases">
        <title>complete genome sequence of Rhodobacteraceae bacterium.</title>
        <authorList>
            <person name="Park J."/>
            <person name="Kim Y.-S."/>
            <person name="Kim K.-H."/>
        </authorList>
    </citation>
    <scope>NUCLEOTIDE SEQUENCE [LARGE SCALE GENOMIC DNA]</scope>
    <source>
        <strain evidence="1 2">RR4-56</strain>
    </source>
</reference>
<organism evidence="1 2">
    <name type="scientific">Pikeienuella piscinae</name>
    <dbReference type="NCBI Taxonomy" id="2748098"/>
    <lineage>
        <taxon>Bacteria</taxon>
        <taxon>Pseudomonadati</taxon>
        <taxon>Pseudomonadota</taxon>
        <taxon>Alphaproteobacteria</taxon>
        <taxon>Rhodobacterales</taxon>
        <taxon>Paracoccaceae</taxon>
        <taxon>Pikeienuella</taxon>
    </lineage>
</organism>
<dbReference type="KEGG" id="hdh:G5B40_13215"/>
<dbReference type="EMBL" id="CP049056">
    <property type="protein sequence ID" value="QIE56339.1"/>
    <property type="molecule type" value="Genomic_DNA"/>
</dbReference>
<name>A0A7L5C396_9RHOB</name>
<dbReference type="RefSeq" id="WP_165099447.1">
    <property type="nucleotide sequence ID" value="NZ_CP049056.1"/>
</dbReference>
<sequence>MKTGSRPPLIVHLGPHRTASTSAQRAIRAYLADGGADDLAFVGPGALRPALPWTMRALAAAPGLWRLATPALLAMTAPAARTVVTSRRTRRVISEECLLGAMTECLLSPRGIYPDAARRLRALKRMIGRREAKLVLTVRAYDDWFVSLYSWSLLHRKLPPAPALARAWAGRARGWPDLVREIEAVFGSCEIIEFGSLKRDPGAIVRALIGEAIDIRHAGASLSAAGLAEVEARRRQGERVGIGDLGEIRSRRRNEAPLDPFDEETRARLRERYARDLALIGVTAPAYSGRATST</sequence>
<protein>
    <recommendedName>
        <fullName evidence="3">Sulfotransferase family protein</fullName>
    </recommendedName>
</protein>